<gene>
    <name evidence="2" type="primary">Contig14871.g15838</name>
    <name evidence="2" type="ORF">STYLEM_18593</name>
</gene>
<name>A0A078B4K5_STYLE</name>
<dbReference type="AlphaFoldDB" id="A0A078B4K5"/>
<dbReference type="OrthoDB" id="323973at2759"/>
<proteinExistence type="predicted"/>
<dbReference type="InParanoid" id="A0A078B4K5"/>
<evidence type="ECO:0000256" key="1">
    <source>
        <dbReference type="SAM" id="MobiDB-lite"/>
    </source>
</evidence>
<evidence type="ECO:0000313" key="3">
    <source>
        <dbReference type="Proteomes" id="UP000039865"/>
    </source>
</evidence>
<keyword evidence="3" id="KW-1185">Reference proteome</keyword>
<sequence>MLSYLMKGYASSSSSDEEQNNDLANNKDEDIDIYETKKPLEKQQLQKISQNQTNGMQCRSKKFFSIKETLDMIETNQIDAINQGDEEDQETLNKREQKLLQKEQNMQKAISNSMKYAGESYNRVAPPKIEINMLKAKRKQPERGYIEEEEDTYQIESNYYGNNKYVRIDDNEEKKLQENQDATLEVNTNQQVNVQHEQQDKEMKEPAKAKAFIPASMRNRQRGVDAKAQLTEEQV</sequence>
<feature type="compositionally biased region" description="Basic and acidic residues" evidence="1">
    <location>
        <begin position="197"/>
        <end position="208"/>
    </location>
</feature>
<accession>A0A078B4K5</accession>
<dbReference type="Proteomes" id="UP000039865">
    <property type="component" value="Unassembled WGS sequence"/>
</dbReference>
<dbReference type="EMBL" id="CCKQ01017568">
    <property type="protein sequence ID" value="CDW89460.1"/>
    <property type="molecule type" value="Genomic_DNA"/>
</dbReference>
<reference evidence="2 3" key="1">
    <citation type="submission" date="2014-06" db="EMBL/GenBank/DDBJ databases">
        <authorList>
            <person name="Swart Estienne"/>
        </authorList>
    </citation>
    <scope>NUCLEOTIDE SEQUENCE [LARGE SCALE GENOMIC DNA]</scope>
    <source>
        <strain evidence="2 3">130c</strain>
    </source>
</reference>
<organism evidence="2 3">
    <name type="scientific">Stylonychia lemnae</name>
    <name type="common">Ciliate</name>
    <dbReference type="NCBI Taxonomy" id="5949"/>
    <lineage>
        <taxon>Eukaryota</taxon>
        <taxon>Sar</taxon>
        <taxon>Alveolata</taxon>
        <taxon>Ciliophora</taxon>
        <taxon>Intramacronucleata</taxon>
        <taxon>Spirotrichea</taxon>
        <taxon>Stichotrichia</taxon>
        <taxon>Sporadotrichida</taxon>
        <taxon>Oxytrichidae</taxon>
        <taxon>Stylonychinae</taxon>
        <taxon>Stylonychia</taxon>
    </lineage>
</organism>
<protein>
    <submittedName>
        <fullName evidence="2">Uncharacterized protein</fullName>
    </submittedName>
</protein>
<evidence type="ECO:0000313" key="2">
    <source>
        <dbReference type="EMBL" id="CDW89460.1"/>
    </source>
</evidence>
<feature type="region of interest" description="Disordered" evidence="1">
    <location>
        <begin position="1"/>
        <end position="34"/>
    </location>
</feature>
<feature type="region of interest" description="Disordered" evidence="1">
    <location>
        <begin position="196"/>
        <end position="235"/>
    </location>
</feature>